<dbReference type="SUPFAM" id="SSF56059">
    <property type="entry name" value="Glutathione synthetase ATP-binding domain-like"/>
    <property type="match status" value="1"/>
</dbReference>
<evidence type="ECO:0000313" key="1">
    <source>
        <dbReference type="EMBL" id="MBM7562533.1"/>
    </source>
</evidence>
<proteinExistence type="predicted"/>
<protein>
    <submittedName>
        <fullName evidence="1">Glutathionylspermidine synthase</fullName>
    </submittedName>
</protein>
<reference evidence="1 2" key="1">
    <citation type="submission" date="2021-01" db="EMBL/GenBank/DDBJ databases">
        <title>Genomic Encyclopedia of Type Strains, Phase IV (KMG-IV): sequencing the most valuable type-strain genomes for metagenomic binning, comparative biology and taxonomic classification.</title>
        <authorList>
            <person name="Goeker M."/>
        </authorList>
    </citation>
    <scope>NUCLEOTIDE SEQUENCE [LARGE SCALE GENOMIC DNA]</scope>
    <source>
        <strain evidence="1 2">DSM 24436</strain>
    </source>
</reference>
<dbReference type="Proteomes" id="UP000767854">
    <property type="component" value="Unassembled WGS sequence"/>
</dbReference>
<dbReference type="RefSeq" id="WP_204664963.1">
    <property type="nucleotide sequence ID" value="NZ_JAFBDT010000021.1"/>
</dbReference>
<name>A0ABS2MT16_9FIRM</name>
<organism evidence="1 2">
    <name type="scientific">Fusibacter tunisiensis</name>
    <dbReference type="NCBI Taxonomy" id="1008308"/>
    <lineage>
        <taxon>Bacteria</taxon>
        <taxon>Bacillati</taxon>
        <taxon>Bacillota</taxon>
        <taxon>Clostridia</taxon>
        <taxon>Eubacteriales</taxon>
        <taxon>Eubacteriales Family XII. Incertae Sedis</taxon>
        <taxon>Fusibacter</taxon>
    </lineage>
</organism>
<accession>A0ABS2MT16</accession>
<evidence type="ECO:0000313" key="2">
    <source>
        <dbReference type="Proteomes" id="UP000767854"/>
    </source>
</evidence>
<dbReference type="EMBL" id="JAFBDT010000021">
    <property type="protein sequence ID" value="MBM7562533.1"/>
    <property type="molecule type" value="Genomic_DNA"/>
</dbReference>
<keyword evidence="2" id="KW-1185">Reference proteome</keyword>
<gene>
    <name evidence="1" type="ORF">JOC49_002094</name>
</gene>
<sequence>MKIESQIIDKIMKSPEAYAGDFLNMEKSVAGSGAIYKGKPVPYLYIPKVYTPEDVVSFEQALDGMMAICDKVIDLYETDPDVRALFGFDSRLEELILKPSGYSRRVPMGRFDIFYYGPDAYMFCELNADGASAMNEETELTSVLMGSKPMLELSKTHKIERFELFQSWVNEVGVLYSEFLSNQGAEMSSDSPTVMAIVDFMDKSSPLEFEVFKKAFESKGYRAFIVDPRDITVSGGRMMTNGHEIDVVYRRLVTKDLMDRYDEIPEFIEGLKAGKTCIVGSLKTQIIHTKKFFEALYQNAVRRHLSSEEIAFIEAHVPLTMPLKDFGPEDVLLQNKDQYILKPIDFYASKGVCAGSDYSPEEWKNLLESHFGDTHIIQAYCPVSFTENILYNGKSFEKKDFRTITGLFVYNGKLAGVYTRAGLNAIISGLHDGYTLSSVVVKSKK</sequence>
<comment type="caution">
    <text evidence="1">The sequence shown here is derived from an EMBL/GenBank/DDBJ whole genome shotgun (WGS) entry which is preliminary data.</text>
</comment>